<reference evidence="1 2" key="1">
    <citation type="submission" date="2023-07" db="EMBL/GenBank/DDBJ databases">
        <title>Genomic Encyclopedia of Type Strains, Phase IV (KMG-IV): sequencing the most valuable type-strain genomes for metagenomic binning, comparative biology and taxonomic classification.</title>
        <authorList>
            <person name="Goeker M."/>
        </authorList>
    </citation>
    <scope>NUCLEOTIDE SEQUENCE [LARGE SCALE GENOMIC DNA]</scope>
    <source>
        <strain evidence="1 2">DSM 23494</strain>
    </source>
</reference>
<evidence type="ECO:0008006" key="3">
    <source>
        <dbReference type="Google" id="ProtNLM"/>
    </source>
</evidence>
<dbReference type="Proteomes" id="UP001238088">
    <property type="component" value="Unassembled WGS sequence"/>
</dbReference>
<organism evidence="1 2">
    <name type="scientific">Cytobacillus purgationiresistens</name>
    <dbReference type="NCBI Taxonomy" id="863449"/>
    <lineage>
        <taxon>Bacteria</taxon>
        <taxon>Bacillati</taxon>
        <taxon>Bacillota</taxon>
        <taxon>Bacilli</taxon>
        <taxon>Bacillales</taxon>
        <taxon>Bacillaceae</taxon>
        <taxon>Cytobacillus</taxon>
    </lineage>
</organism>
<accession>A0ABU0AEC2</accession>
<proteinExistence type="predicted"/>
<dbReference type="InterPro" id="IPR045527">
    <property type="entry name" value="DUF6470"/>
</dbReference>
<comment type="caution">
    <text evidence="1">The sequence shown here is derived from an EMBL/GenBank/DDBJ whole genome shotgun (WGS) entry which is preliminary data.</text>
</comment>
<name>A0ABU0AEC2_9BACI</name>
<dbReference type="EMBL" id="JAUSUB010000003">
    <property type="protein sequence ID" value="MDQ0269091.1"/>
    <property type="molecule type" value="Genomic_DNA"/>
</dbReference>
<dbReference type="Pfam" id="PF20074">
    <property type="entry name" value="DUF6470"/>
    <property type="match status" value="1"/>
</dbReference>
<evidence type="ECO:0000313" key="1">
    <source>
        <dbReference type="EMBL" id="MDQ0269091.1"/>
    </source>
</evidence>
<sequence>MSMPYLEAHIRNAQIGIQYDQPNMKIKQPQADLRIQQPAAEVKISREASSLHIDQSEARADGDIKGTSRRVQEWAEKAKHTLTEGVARRVRQGDQMMKIENGGGAIPRIAKENGQPAPKSIGIGFIPKSHFRVQIDYDPGKVDIEVIPHEPIIDAQINKPIIDHENWKANIYLQQKESVSFELKNFNVDEYI</sequence>
<dbReference type="RefSeq" id="WP_307472388.1">
    <property type="nucleotide sequence ID" value="NZ_JAUSUB010000003.1"/>
</dbReference>
<evidence type="ECO:0000313" key="2">
    <source>
        <dbReference type="Proteomes" id="UP001238088"/>
    </source>
</evidence>
<gene>
    <name evidence="1" type="ORF">J2S17_000961</name>
</gene>
<keyword evidence="2" id="KW-1185">Reference proteome</keyword>
<protein>
    <recommendedName>
        <fullName evidence="3">YviE</fullName>
    </recommendedName>
</protein>